<accession>A0A843XJT3</accession>
<keyword evidence="1" id="KW-0479">Metal-binding</keyword>
<dbReference type="Proteomes" id="UP000652761">
    <property type="component" value="Unassembled WGS sequence"/>
</dbReference>
<reference evidence="3" key="1">
    <citation type="submission" date="2017-07" db="EMBL/GenBank/DDBJ databases">
        <title>Taro Niue Genome Assembly and Annotation.</title>
        <authorList>
            <person name="Atibalentja N."/>
            <person name="Keating K."/>
            <person name="Fields C.J."/>
        </authorList>
    </citation>
    <scope>NUCLEOTIDE SEQUENCE</scope>
    <source>
        <strain evidence="3">Niue_2</strain>
        <tissue evidence="3">Leaf</tissue>
    </source>
</reference>
<evidence type="ECO:0000256" key="1">
    <source>
        <dbReference type="ARBA" id="ARBA00022723"/>
    </source>
</evidence>
<evidence type="ECO:0000313" key="4">
    <source>
        <dbReference type="Proteomes" id="UP000652761"/>
    </source>
</evidence>
<evidence type="ECO:0000256" key="2">
    <source>
        <dbReference type="ARBA" id="ARBA00022842"/>
    </source>
</evidence>
<dbReference type="GO" id="GO:0046872">
    <property type="term" value="F:metal ion binding"/>
    <property type="evidence" value="ECO:0007669"/>
    <property type="project" value="UniProtKB-KW"/>
</dbReference>
<dbReference type="PANTHER" id="PTHR31009">
    <property type="entry name" value="S-ADENOSYL-L-METHIONINE:CARBOXYL METHYLTRANSFERASE FAMILY PROTEIN"/>
    <property type="match status" value="1"/>
</dbReference>
<keyword evidence="4" id="KW-1185">Reference proteome</keyword>
<dbReference type="GO" id="GO:0008168">
    <property type="term" value="F:methyltransferase activity"/>
    <property type="evidence" value="ECO:0007669"/>
    <property type="project" value="InterPro"/>
</dbReference>
<evidence type="ECO:0000313" key="3">
    <source>
        <dbReference type="EMBL" id="MQM19869.1"/>
    </source>
</evidence>
<dbReference type="AlphaFoldDB" id="A0A843XJT3"/>
<sequence length="412" mass="46237">MFSVAPSPLQRPQEREREREIESWCRTAGDACRLAMEVKVLHMNGGEGETSYAKNSSIQKRILQMARSAVEEAVLELCSAVSFPAKLSVADLGCSSGPNVLSVVSGVVDTVEERCRQLGLRPPEFQLFLNDLPGNDFNSVFRSLQALHERRVASAGLGKELGQCFVAGVPGSFHGRLFQSRSIHFIHSASSLHWLSQVPLQLQLHQGLVNKGNICISKQSPPPVVNAYSMQFQNDFSDFLKFRSEEMVIGGHMVLILVGRKTVDPTSEMATFQWNLLTQVLMGMVHEGHIAEEKVDSFNAPYYSPCALEVENEMRKEGSFSLKRLIMFEMDWDAEQVLANHIDQNDFIPQKTTRGQSMANCVRAVLEPMLTTHFGGDMIEDIFVRYSEILKDYLERKRPKLTNIVVSLVRKS</sequence>
<dbReference type="InterPro" id="IPR029063">
    <property type="entry name" value="SAM-dependent_MTases_sf"/>
</dbReference>
<comment type="caution">
    <text evidence="3">The sequence shown here is derived from an EMBL/GenBank/DDBJ whole genome shotgun (WGS) entry which is preliminary data.</text>
</comment>
<dbReference type="Pfam" id="PF03492">
    <property type="entry name" value="Methyltransf_7"/>
    <property type="match status" value="1"/>
</dbReference>
<keyword evidence="2" id="KW-0460">Magnesium</keyword>
<dbReference type="InterPro" id="IPR005299">
    <property type="entry name" value="MeTrfase_7"/>
</dbReference>
<dbReference type="SUPFAM" id="SSF53335">
    <property type="entry name" value="S-adenosyl-L-methionine-dependent methyltransferases"/>
    <property type="match status" value="1"/>
</dbReference>
<dbReference type="Gene3D" id="1.10.1200.270">
    <property type="entry name" value="Methyltransferase, alpha-helical capping domain"/>
    <property type="match status" value="1"/>
</dbReference>
<name>A0A843XJT3_COLES</name>
<proteinExistence type="predicted"/>
<evidence type="ECO:0008006" key="5">
    <source>
        <dbReference type="Google" id="ProtNLM"/>
    </source>
</evidence>
<gene>
    <name evidence="3" type="ORF">Taro_052882</name>
</gene>
<dbReference type="OrthoDB" id="1523883at2759"/>
<dbReference type="Gene3D" id="3.40.50.150">
    <property type="entry name" value="Vaccinia Virus protein VP39"/>
    <property type="match status" value="1"/>
</dbReference>
<dbReference type="InterPro" id="IPR042086">
    <property type="entry name" value="MeTrfase_capping"/>
</dbReference>
<organism evidence="3 4">
    <name type="scientific">Colocasia esculenta</name>
    <name type="common">Wild taro</name>
    <name type="synonym">Arum esculentum</name>
    <dbReference type="NCBI Taxonomy" id="4460"/>
    <lineage>
        <taxon>Eukaryota</taxon>
        <taxon>Viridiplantae</taxon>
        <taxon>Streptophyta</taxon>
        <taxon>Embryophyta</taxon>
        <taxon>Tracheophyta</taxon>
        <taxon>Spermatophyta</taxon>
        <taxon>Magnoliopsida</taxon>
        <taxon>Liliopsida</taxon>
        <taxon>Araceae</taxon>
        <taxon>Aroideae</taxon>
        <taxon>Colocasieae</taxon>
        <taxon>Colocasia</taxon>
    </lineage>
</organism>
<protein>
    <recommendedName>
        <fullName evidence="5">Jasmonate O-methyltransferase</fullName>
    </recommendedName>
</protein>
<dbReference type="EMBL" id="NMUH01009285">
    <property type="protein sequence ID" value="MQM19869.1"/>
    <property type="molecule type" value="Genomic_DNA"/>
</dbReference>